<dbReference type="EMBL" id="AP014680">
    <property type="protein sequence ID" value="BAP86382.1"/>
    <property type="molecule type" value="Genomic_DNA"/>
</dbReference>
<keyword evidence="1" id="KW-0812">Transmembrane</keyword>
<gene>
    <name evidence="2" type="ORF">LOOC260_118760</name>
</gene>
<dbReference type="STRING" id="1291742.LOOC260_118760"/>
<dbReference type="AlphaFoldDB" id="A0A0A1GVT8"/>
<organism evidence="2 3">
    <name type="scientific">Paucilactobacillus hokkaidonensis JCM 18461</name>
    <dbReference type="NCBI Taxonomy" id="1291742"/>
    <lineage>
        <taxon>Bacteria</taxon>
        <taxon>Bacillati</taxon>
        <taxon>Bacillota</taxon>
        <taxon>Bacilli</taxon>
        <taxon>Lactobacillales</taxon>
        <taxon>Lactobacillaceae</taxon>
        <taxon>Paucilactobacillus</taxon>
    </lineage>
</organism>
<dbReference type="Proteomes" id="UP000031620">
    <property type="component" value="Chromosome"/>
</dbReference>
<feature type="transmembrane region" description="Helical" evidence="1">
    <location>
        <begin position="31"/>
        <end position="51"/>
    </location>
</feature>
<keyword evidence="1" id="KW-1133">Transmembrane helix</keyword>
<name>A0A0A1GVT8_9LACO</name>
<dbReference type="HOGENOM" id="CLU_1684352_0_0_9"/>
<accession>A0A0A1GVT8</accession>
<evidence type="ECO:0000313" key="2">
    <source>
        <dbReference type="EMBL" id="BAP86382.1"/>
    </source>
</evidence>
<reference evidence="2 3" key="1">
    <citation type="submission" date="2014-11" db="EMBL/GenBank/DDBJ databases">
        <title>Complete genome sequence and analysis of Lactobacillus hokkaidonensis LOOC260T.</title>
        <authorList>
            <person name="Tanizawa Y."/>
            <person name="Tohno M."/>
            <person name="Kaminuma E."/>
            <person name="Nakamura Y."/>
            <person name="Arita M."/>
        </authorList>
    </citation>
    <scope>NUCLEOTIDE SEQUENCE [LARGE SCALE GENOMIC DNA]</scope>
    <source>
        <strain evidence="2 3">LOOC260</strain>
    </source>
</reference>
<dbReference type="KEGG" id="lho:LOOC260_118760"/>
<sequence>MIIIALMVLALISLAVFHVWQESRLLWKSNYMVTVAISNILFLVLAFIMWIPARNNILLSALLAILILLGLMSGVSGVAKDGFMISGLLPTLIDFKDIQQISMMNKQIAPDKTVLVITGQSKRNKRFSFIFKSNSVEVQNFVNKHIADHASVQSHE</sequence>
<dbReference type="RefSeq" id="WP_041094431.1">
    <property type="nucleotide sequence ID" value="NZ_AP014680.1"/>
</dbReference>
<feature type="transmembrane region" description="Helical" evidence="1">
    <location>
        <begin position="58"/>
        <end position="79"/>
    </location>
</feature>
<proteinExistence type="predicted"/>
<evidence type="ECO:0008006" key="4">
    <source>
        <dbReference type="Google" id="ProtNLM"/>
    </source>
</evidence>
<keyword evidence="1" id="KW-0472">Membrane</keyword>
<evidence type="ECO:0000256" key="1">
    <source>
        <dbReference type="SAM" id="Phobius"/>
    </source>
</evidence>
<protein>
    <recommendedName>
        <fullName evidence="4">DUF5673 domain-containing protein</fullName>
    </recommendedName>
</protein>
<evidence type="ECO:0000313" key="3">
    <source>
        <dbReference type="Proteomes" id="UP000031620"/>
    </source>
</evidence>